<accession>E7FX20</accession>
<keyword evidence="1" id="KW-0433">Leucine-rich repeat</keyword>
<dbReference type="Gene3D" id="3.80.10.10">
    <property type="entry name" value="Ribonuclease Inhibitor"/>
    <property type="match status" value="1"/>
</dbReference>
<dbReference type="PROSITE" id="PS51450">
    <property type="entry name" value="LRR"/>
    <property type="match status" value="2"/>
</dbReference>
<feature type="transmembrane region" description="Helical" evidence="3">
    <location>
        <begin position="544"/>
        <end position="561"/>
    </location>
</feature>
<keyword evidence="3" id="KW-1133">Transmembrane helix</keyword>
<dbReference type="PANTHER" id="PTHR46652">
    <property type="entry name" value="LEUCINE-RICH REPEAT AND IQ DOMAIN-CONTAINING PROTEIN 1-RELATED"/>
    <property type="match status" value="1"/>
</dbReference>
<dbReference type="PANTHER" id="PTHR46652:SF3">
    <property type="entry name" value="LEUCINE-RICH REPEAT-CONTAINING PROTEIN 9"/>
    <property type="match status" value="1"/>
</dbReference>
<keyword evidence="5" id="KW-1185">Reference proteome</keyword>
<proteinExistence type="predicted"/>
<dbReference type="InterPro" id="IPR001611">
    <property type="entry name" value="Leu-rich_rpt"/>
</dbReference>
<comment type="caution">
    <text evidence="4">The sequence shown here is derived from an EMBL/GenBank/DDBJ whole genome shotgun (WGS) entry which is preliminary data.</text>
</comment>
<evidence type="ECO:0000313" key="4">
    <source>
        <dbReference type="EMBL" id="EFY08795.1"/>
    </source>
</evidence>
<dbReference type="InterPro" id="IPR013378">
    <property type="entry name" value="InlB-like_B-rpt"/>
</dbReference>
<dbReference type="Pfam" id="PF09479">
    <property type="entry name" value="Flg_new"/>
    <property type="match status" value="1"/>
</dbReference>
<evidence type="ECO:0000256" key="1">
    <source>
        <dbReference type="ARBA" id="ARBA00022614"/>
    </source>
</evidence>
<protein>
    <submittedName>
        <fullName evidence="4">LPXTG-motif cell wall anchor domain protein</fullName>
    </submittedName>
</protein>
<dbReference type="Proteomes" id="UP000003028">
    <property type="component" value="Unassembled WGS sequence"/>
</dbReference>
<keyword evidence="3" id="KW-0812">Transmembrane</keyword>
<sequence>MFIIASEVMLVVDEEKIMKKRNSLFLLTLSFCLLISPIFAFADETKPINEWFKRPSIAQFVADKLSLTTSDLVSQSQLDEIKTFNPAVGELVDMESFLEIASLRKLENIYLRKQSLKNFEGVENFKELDSLMVVESPIESISGIEQLPVLTLLSIGYNYSPVFIENPSALAPIDGVPSLVNIDLRMLDLTNDHLSKLKNNNQNLRNINLHGNNLTSFKGLDVFPNLKNLRVSQNNLKKMDGIESLKQLEMLDINNENFDKSYGNGIVDSSLFTMCDESCLYYDMDRHKVILEMEKGIDDKYYIDLNQFIVPSVSNNAVKKFHFKLTNIAAGKYDEGKNIVEFTTEEIENINFSEDFLEVTLKDHNNQSYGRIFIYSDKPNVKRDVFKVVYRDGIQDEHSFKDQVYEGIEEGSLTPKYVGTPQREGYRFKGWSPEVSETVTENTVYVAQWEKNIEVKKTYEVVYRDGIQDEDSFKDQVYGGIEEGSLTPEYVGTPQRKGYRFKGWSPKVSETVTENTVYVAQWELSVSIANPTALPPTGLSNNNLFLIGIGLVLTSLAPLSIRKNRN</sequence>
<reference evidence="4" key="1">
    <citation type="submission" date="2011-01" db="EMBL/GenBank/DDBJ databases">
        <authorList>
            <person name="Muzny D."/>
            <person name="Qin X."/>
            <person name="Buhay C."/>
            <person name="Dugan-Rocha S."/>
            <person name="Ding Y."/>
            <person name="Chen G."/>
            <person name="Hawes A."/>
            <person name="Holder M."/>
            <person name="Jhangiani S."/>
            <person name="Johnson A."/>
            <person name="Khan Z."/>
            <person name="Li Z."/>
            <person name="Liu W."/>
            <person name="Liu X."/>
            <person name="Perez L."/>
            <person name="Shen H."/>
            <person name="Wang Q."/>
            <person name="Watt J."/>
            <person name="Xi L."/>
            <person name="Xin Y."/>
            <person name="Zhou J."/>
            <person name="Deng J."/>
            <person name="Jiang H."/>
            <person name="Liu Y."/>
            <person name="Qu J."/>
            <person name="Song X.-Z."/>
            <person name="Zhang L."/>
            <person name="Villasana D."/>
            <person name="Johnson A."/>
            <person name="Liu J."/>
            <person name="Liyanage D."/>
            <person name="Lorensuhewa L."/>
            <person name="Robinson T."/>
            <person name="Song A."/>
            <person name="Song B.-B."/>
            <person name="Dinh H."/>
            <person name="Thornton R."/>
            <person name="Coyle M."/>
            <person name="Francisco L."/>
            <person name="Jackson L."/>
            <person name="Javaid M."/>
            <person name="Korchina V."/>
            <person name="Kovar C."/>
            <person name="Mata R."/>
            <person name="Mathew T."/>
            <person name="Ngo R."/>
            <person name="Nguyen L."/>
            <person name="Nguyen N."/>
            <person name="Okwuonu G."/>
            <person name="Ongeri F."/>
            <person name="Pham C."/>
            <person name="Simmons D."/>
            <person name="Wilczek-Boney K."/>
            <person name="Hale W."/>
            <person name="Jakkamsetti A."/>
            <person name="Pham P."/>
            <person name="Ruth R."/>
            <person name="San Lucas F."/>
            <person name="Warren J."/>
            <person name="Zhang J."/>
            <person name="Zhao Z."/>
            <person name="Zhou C."/>
            <person name="Zhu D."/>
            <person name="Lee S."/>
            <person name="Bess C."/>
            <person name="Blankenburg K."/>
            <person name="Forbes L."/>
            <person name="Fu Q."/>
            <person name="Gubbala S."/>
            <person name="Hirani K."/>
            <person name="Jayaseelan J.C."/>
            <person name="Lara F."/>
            <person name="Munidasa M."/>
            <person name="Palculict T."/>
            <person name="Patil S."/>
            <person name="Pu L.-L."/>
            <person name="Saada N."/>
            <person name="Tang L."/>
            <person name="Weissenberger G."/>
            <person name="Zhu Y."/>
            <person name="Hemphill L."/>
            <person name="Shang Y."/>
            <person name="Youmans B."/>
            <person name="Ayvaz T."/>
            <person name="Ross M."/>
            <person name="Santibanez J."/>
            <person name="Aqrawi P."/>
            <person name="Gross S."/>
            <person name="Joshi V."/>
            <person name="Fowler G."/>
            <person name="Nazareth L."/>
            <person name="Reid J."/>
            <person name="Worley K."/>
            <person name="Petrosino J."/>
            <person name="Highlander S."/>
            <person name="Gibbs R."/>
        </authorList>
    </citation>
    <scope>NUCLEOTIDE SEQUENCE [LARGE SCALE GENOMIC DNA]</scope>
    <source>
        <strain evidence="4">ATCC 19414</strain>
    </source>
</reference>
<evidence type="ECO:0000256" key="2">
    <source>
        <dbReference type="ARBA" id="ARBA00022737"/>
    </source>
</evidence>
<gene>
    <name evidence="4" type="ORF">HMPREF0357_10902</name>
</gene>
<organism evidence="4 5">
    <name type="scientific">Erysipelothrix rhusiopathiae ATCC 19414</name>
    <dbReference type="NCBI Taxonomy" id="525280"/>
    <lineage>
        <taxon>Bacteria</taxon>
        <taxon>Bacillati</taxon>
        <taxon>Bacillota</taxon>
        <taxon>Erysipelotrichia</taxon>
        <taxon>Erysipelotrichales</taxon>
        <taxon>Erysipelotrichaceae</taxon>
        <taxon>Erysipelothrix</taxon>
    </lineage>
</organism>
<dbReference type="InterPro" id="IPR050836">
    <property type="entry name" value="SDS22/Internalin_LRR"/>
</dbReference>
<keyword evidence="2" id="KW-0677">Repeat</keyword>
<dbReference type="SUPFAM" id="SSF52058">
    <property type="entry name" value="L domain-like"/>
    <property type="match status" value="1"/>
</dbReference>
<dbReference type="EMBL" id="ACLK02000002">
    <property type="protein sequence ID" value="EFY08795.1"/>
    <property type="molecule type" value="Genomic_DNA"/>
</dbReference>
<dbReference type="SMART" id="SM00365">
    <property type="entry name" value="LRR_SD22"/>
    <property type="match status" value="4"/>
</dbReference>
<dbReference type="OrthoDB" id="1655984at2"/>
<evidence type="ECO:0000256" key="3">
    <source>
        <dbReference type="SAM" id="Phobius"/>
    </source>
</evidence>
<dbReference type="AlphaFoldDB" id="E7FX20"/>
<name>E7FX20_ERYRH</name>
<keyword evidence="3" id="KW-0472">Membrane</keyword>
<evidence type="ECO:0000313" key="5">
    <source>
        <dbReference type="Proteomes" id="UP000003028"/>
    </source>
</evidence>
<dbReference type="InterPro" id="IPR032675">
    <property type="entry name" value="LRR_dom_sf"/>
</dbReference>